<dbReference type="OrthoDB" id="444835at2759"/>
<dbReference type="Proteomes" id="UP000604046">
    <property type="component" value="Unassembled WGS sequence"/>
</dbReference>
<keyword evidence="2" id="KW-1185">Reference proteome</keyword>
<reference evidence="1" key="1">
    <citation type="submission" date="2021-02" db="EMBL/GenBank/DDBJ databases">
        <authorList>
            <person name="Dougan E. K."/>
            <person name="Rhodes N."/>
            <person name="Thang M."/>
            <person name="Chan C."/>
        </authorList>
    </citation>
    <scope>NUCLEOTIDE SEQUENCE</scope>
</reference>
<protein>
    <submittedName>
        <fullName evidence="1">Uncharacterized protein</fullName>
    </submittedName>
</protein>
<name>A0A812Q679_9DINO</name>
<dbReference type="AlphaFoldDB" id="A0A812Q679"/>
<accession>A0A812Q679</accession>
<evidence type="ECO:0000313" key="1">
    <source>
        <dbReference type="EMBL" id="CAE7359000.1"/>
    </source>
</evidence>
<gene>
    <name evidence="1" type="ORF">SNAT2548_LOCUS19218</name>
</gene>
<organism evidence="1 2">
    <name type="scientific">Symbiodinium natans</name>
    <dbReference type="NCBI Taxonomy" id="878477"/>
    <lineage>
        <taxon>Eukaryota</taxon>
        <taxon>Sar</taxon>
        <taxon>Alveolata</taxon>
        <taxon>Dinophyceae</taxon>
        <taxon>Suessiales</taxon>
        <taxon>Symbiodiniaceae</taxon>
        <taxon>Symbiodinium</taxon>
    </lineage>
</organism>
<dbReference type="EMBL" id="CAJNDS010002170">
    <property type="protein sequence ID" value="CAE7359000.1"/>
    <property type="molecule type" value="Genomic_DNA"/>
</dbReference>
<sequence>MAAKMRWRCVPGVQRSRRAAFSWARILGRCTRLVFEVCGIPCKHEKFAQVGIARVGADEADALEGVADESKLSVFTPLLDSVCFTSCGDIQATMPIEVASPGDHHLCHRTSDWWSGGPEWDLKGRALRAYLEVDLVRGDLSFRLESWTEEPIVVSCPDLLTESPRPWTPLVSISQGHEARICDLHLVCSS</sequence>
<comment type="caution">
    <text evidence="1">The sequence shown here is derived from an EMBL/GenBank/DDBJ whole genome shotgun (WGS) entry which is preliminary data.</text>
</comment>
<proteinExistence type="predicted"/>
<evidence type="ECO:0000313" key="2">
    <source>
        <dbReference type="Proteomes" id="UP000604046"/>
    </source>
</evidence>